<evidence type="ECO:0000256" key="1">
    <source>
        <dbReference type="SAM" id="MobiDB-lite"/>
    </source>
</evidence>
<evidence type="ECO:0000313" key="2">
    <source>
        <dbReference type="EMBL" id="KKL69393.1"/>
    </source>
</evidence>
<gene>
    <name evidence="2" type="ORF">LCGC14_2115380</name>
</gene>
<feature type="region of interest" description="Disordered" evidence="1">
    <location>
        <begin position="31"/>
        <end position="56"/>
    </location>
</feature>
<organism evidence="2">
    <name type="scientific">marine sediment metagenome</name>
    <dbReference type="NCBI Taxonomy" id="412755"/>
    <lineage>
        <taxon>unclassified sequences</taxon>
        <taxon>metagenomes</taxon>
        <taxon>ecological metagenomes</taxon>
    </lineage>
</organism>
<reference evidence="2" key="1">
    <citation type="journal article" date="2015" name="Nature">
        <title>Complex archaea that bridge the gap between prokaryotes and eukaryotes.</title>
        <authorList>
            <person name="Spang A."/>
            <person name="Saw J.H."/>
            <person name="Jorgensen S.L."/>
            <person name="Zaremba-Niedzwiedzka K."/>
            <person name="Martijn J."/>
            <person name="Lind A.E."/>
            <person name="van Eijk R."/>
            <person name="Schleper C."/>
            <person name="Guy L."/>
            <person name="Ettema T.J."/>
        </authorList>
    </citation>
    <scope>NUCLEOTIDE SEQUENCE</scope>
</reference>
<protein>
    <submittedName>
        <fullName evidence="2">Uncharacterized protein</fullName>
    </submittedName>
</protein>
<accession>A0A0F9E5W1</accession>
<dbReference type="AlphaFoldDB" id="A0A0F9E5W1"/>
<proteinExistence type="predicted"/>
<dbReference type="EMBL" id="LAZR01026221">
    <property type="protein sequence ID" value="KKL69393.1"/>
    <property type="molecule type" value="Genomic_DNA"/>
</dbReference>
<name>A0A0F9E5W1_9ZZZZ</name>
<comment type="caution">
    <text evidence="2">The sequence shown here is derived from an EMBL/GenBank/DDBJ whole genome shotgun (WGS) entry which is preliminary data.</text>
</comment>
<sequence length="56" mass="6707">MKINIAKIIADHTADYLRVHYIDIAEQYRRERKSKTDDETNVMLDDRERARDINSV</sequence>